<evidence type="ECO:0000259" key="1">
    <source>
        <dbReference type="Pfam" id="PF04773"/>
    </source>
</evidence>
<dbReference type="Proteomes" id="UP001292913">
    <property type="component" value="Unassembled WGS sequence"/>
</dbReference>
<accession>A0ABU5HUZ9</accession>
<protein>
    <submittedName>
        <fullName evidence="3">DUF4974 domain-containing protein</fullName>
    </submittedName>
</protein>
<feature type="domain" description="Protein FecR C-terminal" evidence="2">
    <location>
        <begin position="295"/>
        <end position="364"/>
    </location>
</feature>
<dbReference type="PANTHER" id="PTHR30273:SF2">
    <property type="entry name" value="PROTEIN FECR"/>
    <property type="match status" value="1"/>
</dbReference>
<evidence type="ECO:0000259" key="2">
    <source>
        <dbReference type="Pfam" id="PF16344"/>
    </source>
</evidence>
<gene>
    <name evidence="3" type="ORF">QHG74_19110</name>
</gene>
<feature type="domain" description="FecR protein" evidence="1">
    <location>
        <begin position="158"/>
        <end position="250"/>
    </location>
</feature>
<comment type="caution">
    <text evidence="3">The sequence shown here is derived from an EMBL/GenBank/DDBJ whole genome shotgun (WGS) entry which is preliminary data.</text>
</comment>
<keyword evidence="4" id="KW-1185">Reference proteome</keyword>
<dbReference type="Pfam" id="PF04773">
    <property type="entry name" value="FecR"/>
    <property type="match status" value="1"/>
</dbReference>
<dbReference type="PANTHER" id="PTHR30273">
    <property type="entry name" value="PERIPLASMIC SIGNAL SENSOR AND SIGMA FACTOR ACTIVATOR FECR-RELATED"/>
    <property type="match status" value="1"/>
</dbReference>
<dbReference type="InterPro" id="IPR012373">
    <property type="entry name" value="Ferrdict_sens_TM"/>
</dbReference>
<dbReference type="InterPro" id="IPR032508">
    <property type="entry name" value="FecR_C"/>
</dbReference>
<sequence length="368" mass="42599">MRKKELLVKYILGILSTKERQLLDLWMKESPNNALYLEKLKKRNYSERYQEYKRSHRNFSVRQSGWKHVLVQAACWTIPVLVAFSLYLGLRSDKEIQIEPGTSKAILYLDPTTKIELGNSKEFEWIRLNRLDMVAEKQGILDYHQTSSRQDIHQNNLLETPRGGEYRVILEDGTRIHLNSQSTLSYPVCFEADNRTVELTGEAYFEVAKDPKRPFMVKVNGVTVRQYGTKFSINARSPQNTMIVLEEGSIGMISPDEDVRMLNAGDVAVWDRVHSTISITAPESFEAYVAWHRSRFVFDDQSLGEIMENLSLWYDMNVQFEDEALSKIHFTGSVGRYENVNILLNAIEATSSVKFHIDEHQITVMNKY</sequence>
<dbReference type="RefSeq" id="WP_148363942.1">
    <property type="nucleotide sequence ID" value="NZ_JARZAK010000015.1"/>
</dbReference>
<dbReference type="Gene3D" id="2.60.120.1440">
    <property type="match status" value="1"/>
</dbReference>
<dbReference type="PIRSF" id="PIRSF018266">
    <property type="entry name" value="FecR"/>
    <property type="match status" value="1"/>
</dbReference>
<dbReference type="Gene3D" id="3.55.50.30">
    <property type="match status" value="1"/>
</dbReference>
<organism evidence="3 4">
    <name type="scientific">Bacteroides vicugnae</name>
    <dbReference type="NCBI Taxonomy" id="3037989"/>
    <lineage>
        <taxon>Bacteria</taxon>
        <taxon>Pseudomonadati</taxon>
        <taxon>Bacteroidota</taxon>
        <taxon>Bacteroidia</taxon>
        <taxon>Bacteroidales</taxon>
        <taxon>Bacteroidaceae</taxon>
        <taxon>Bacteroides</taxon>
    </lineage>
</organism>
<evidence type="ECO:0000313" key="3">
    <source>
        <dbReference type="EMBL" id="MDY7259825.1"/>
    </source>
</evidence>
<dbReference type="Pfam" id="PF16344">
    <property type="entry name" value="FecR_C"/>
    <property type="match status" value="1"/>
</dbReference>
<reference evidence="3 4" key="1">
    <citation type="submission" date="2023-04" db="EMBL/GenBank/DDBJ databases">
        <title>Bacteroides pacosi sp. nov., isolated from the fecal material of an alpaca.</title>
        <authorList>
            <person name="Miller S."/>
            <person name="Hendry M."/>
            <person name="King J."/>
            <person name="Sankaranarayanan K."/>
            <person name="Lawson P.A."/>
        </authorList>
    </citation>
    <scope>NUCLEOTIDE SEQUENCE [LARGE SCALE GENOMIC DNA]</scope>
    <source>
        <strain evidence="3 4">A2-P53</strain>
    </source>
</reference>
<name>A0ABU5HUZ9_9BACE</name>
<evidence type="ECO:0000313" key="4">
    <source>
        <dbReference type="Proteomes" id="UP001292913"/>
    </source>
</evidence>
<dbReference type="EMBL" id="JARZAK010000015">
    <property type="protein sequence ID" value="MDY7259825.1"/>
    <property type="molecule type" value="Genomic_DNA"/>
</dbReference>
<dbReference type="InterPro" id="IPR006860">
    <property type="entry name" value="FecR"/>
</dbReference>
<proteinExistence type="predicted"/>